<dbReference type="EMBL" id="JBHLWQ010000105">
    <property type="protein sequence ID" value="MFC0200905.1"/>
    <property type="molecule type" value="Genomic_DNA"/>
</dbReference>
<evidence type="ECO:0000313" key="8">
    <source>
        <dbReference type="Proteomes" id="UP001589795"/>
    </source>
</evidence>
<dbReference type="PANTHER" id="PTHR11455:SF9">
    <property type="entry name" value="CRYPTOCHROME CIRCADIAN CLOCK 5 ISOFORM X1"/>
    <property type="match status" value="1"/>
</dbReference>
<accession>A0ABV6CJI7</accession>
<dbReference type="SUPFAM" id="SSF52425">
    <property type="entry name" value="Cryptochrome/photolyase, N-terminal domain"/>
    <property type="match status" value="1"/>
</dbReference>
<organism evidence="7 8">
    <name type="scientific">Paracoccus rhizosphaerae</name>
    <dbReference type="NCBI Taxonomy" id="1133347"/>
    <lineage>
        <taxon>Bacteria</taxon>
        <taxon>Pseudomonadati</taxon>
        <taxon>Pseudomonadota</taxon>
        <taxon>Alphaproteobacteria</taxon>
        <taxon>Rhodobacterales</taxon>
        <taxon>Paracoccaceae</taxon>
        <taxon>Paracoccus</taxon>
    </lineage>
</organism>
<dbReference type="Gene3D" id="3.40.50.620">
    <property type="entry name" value="HUPs"/>
    <property type="match status" value="1"/>
</dbReference>
<comment type="cofactor">
    <cofactor evidence="2">
        <name>FAD</name>
        <dbReference type="ChEBI" id="CHEBI:57692"/>
    </cofactor>
</comment>
<keyword evidence="7" id="KW-0456">Lyase</keyword>
<sequence length="460" mass="50985">MTVICWFRRVLRLDDHPALVAAAAEGPVVPLVILDPAEARDHPASAMRQALSLPLLDQALQGRGSRLIVRRGSPAQVLQAMARETGAATVHASEGFPFASDEGLADAVAKSGAVLHLHPLADLVPRASVLTGSGGVYKVFSPFWKALRKVDIAPPLPAPKLAAPPDWPANDGTDWPEARAAMNHGWDGVARHVRAGEDETHARLEEFLDGRLPDYKQHRDFPWRPKATTGLADALAVGEISARRIWARLQPDFQSGTKGADHFLSELAWREFARELMHAFPRLERDCWREEWAAFPWKSDNDDAEAWRRGQTGVDIVDAGMREMFATGQMHNRVRMVTASYLTKHLLTDWRVGLDWFARCLTDWDAASNAMNWQWVSGCGPDASPFFRVFNPDGQGDRFDGGGAYRDHWLKPDAPGARDFAAAAPRSWGIDLNRHAVRAISLADGRARALTAYQQLRERA</sequence>
<dbReference type="Pfam" id="PF03441">
    <property type="entry name" value="FAD_binding_7"/>
    <property type="match status" value="1"/>
</dbReference>
<keyword evidence="3 5" id="KW-0285">Flavoprotein</keyword>
<evidence type="ECO:0000256" key="5">
    <source>
        <dbReference type="RuleBase" id="RU004182"/>
    </source>
</evidence>
<evidence type="ECO:0000256" key="4">
    <source>
        <dbReference type="ARBA" id="ARBA00022827"/>
    </source>
</evidence>
<dbReference type="InterPro" id="IPR005101">
    <property type="entry name" value="Cryptochr/Photolyase_FAD-bd"/>
</dbReference>
<keyword evidence="8" id="KW-1185">Reference proteome</keyword>
<protein>
    <submittedName>
        <fullName evidence="7">Cryptochrome/photolyase family protein</fullName>
        <ecNumber evidence="7">4.1.99.3</ecNumber>
    </submittedName>
</protein>
<dbReference type="InterPro" id="IPR014729">
    <property type="entry name" value="Rossmann-like_a/b/a_fold"/>
</dbReference>
<evidence type="ECO:0000259" key="6">
    <source>
        <dbReference type="PROSITE" id="PS51645"/>
    </source>
</evidence>
<dbReference type="Pfam" id="PF00875">
    <property type="entry name" value="DNA_photolyase"/>
    <property type="match status" value="1"/>
</dbReference>
<keyword evidence="4 5" id="KW-0274">FAD</keyword>
<feature type="domain" description="Photolyase/cryptochrome alpha/beta" evidence="6">
    <location>
        <begin position="1"/>
        <end position="123"/>
    </location>
</feature>
<evidence type="ECO:0000256" key="3">
    <source>
        <dbReference type="ARBA" id="ARBA00022630"/>
    </source>
</evidence>
<dbReference type="Proteomes" id="UP001589795">
    <property type="component" value="Unassembled WGS sequence"/>
</dbReference>
<comment type="caution">
    <text evidence="7">The sequence shown here is derived from an EMBL/GenBank/DDBJ whole genome shotgun (WGS) entry which is preliminary data.</text>
</comment>
<dbReference type="Gene3D" id="1.10.579.10">
    <property type="entry name" value="DNA Cyclobutane Dipyrimidine Photolyase, subunit A, domain 3"/>
    <property type="match status" value="1"/>
</dbReference>
<name>A0ABV6CJI7_9RHOB</name>
<dbReference type="InterPro" id="IPR036134">
    <property type="entry name" value="Crypto/Photolyase_FAD-like_sf"/>
</dbReference>
<comment type="cofactor">
    <cofactor evidence="1">
        <name>(6R)-5,10-methylene-5,6,7,8-tetrahydrofolate</name>
        <dbReference type="ChEBI" id="CHEBI:15636"/>
    </cofactor>
</comment>
<dbReference type="GO" id="GO:0003904">
    <property type="term" value="F:deoxyribodipyrimidine photo-lyase activity"/>
    <property type="evidence" value="ECO:0007669"/>
    <property type="project" value="UniProtKB-EC"/>
</dbReference>
<evidence type="ECO:0000313" key="7">
    <source>
        <dbReference type="EMBL" id="MFC0200905.1"/>
    </source>
</evidence>
<dbReference type="InterPro" id="IPR036155">
    <property type="entry name" value="Crypto/Photolyase_N_sf"/>
</dbReference>
<comment type="similarity">
    <text evidence="5">Belongs to the DNA photolyase family.</text>
</comment>
<dbReference type="InterPro" id="IPR006050">
    <property type="entry name" value="DNA_photolyase_N"/>
</dbReference>
<dbReference type="PROSITE" id="PS51645">
    <property type="entry name" value="PHR_CRY_ALPHA_BETA"/>
    <property type="match status" value="1"/>
</dbReference>
<dbReference type="PANTHER" id="PTHR11455">
    <property type="entry name" value="CRYPTOCHROME"/>
    <property type="match status" value="1"/>
</dbReference>
<dbReference type="SUPFAM" id="SSF48173">
    <property type="entry name" value="Cryptochrome/photolyase FAD-binding domain"/>
    <property type="match status" value="1"/>
</dbReference>
<keyword evidence="5" id="KW-0157">Chromophore</keyword>
<dbReference type="Gene3D" id="1.25.40.80">
    <property type="match status" value="1"/>
</dbReference>
<dbReference type="PRINTS" id="PR00147">
    <property type="entry name" value="DNAPHOTLYASE"/>
</dbReference>
<dbReference type="EC" id="4.1.99.3" evidence="7"/>
<evidence type="ECO:0000256" key="2">
    <source>
        <dbReference type="ARBA" id="ARBA00001974"/>
    </source>
</evidence>
<proteinExistence type="inferred from homology"/>
<evidence type="ECO:0000256" key="1">
    <source>
        <dbReference type="ARBA" id="ARBA00001932"/>
    </source>
</evidence>
<dbReference type="RefSeq" id="WP_265507849.1">
    <property type="nucleotide sequence ID" value="NZ_JAOTBE010000045.1"/>
</dbReference>
<reference evidence="7 8" key="1">
    <citation type="submission" date="2024-09" db="EMBL/GenBank/DDBJ databases">
        <authorList>
            <person name="Sun Q."/>
            <person name="Mori K."/>
        </authorList>
    </citation>
    <scope>NUCLEOTIDE SEQUENCE [LARGE SCALE GENOMIC DNA]</scope>
    <source>
        <strain evidence="7 8">CCM 7904</strain>
    </source>
</reference>
<dbReference type="InterPro" id="IPR002081">
    <property type="entry name" value="Cryptochrome/DNA_photolyase_1"/>
</dbReference>
<gene>
    <name evidence="7" type="ORF">ACFFIZ_11425</name>
</gene>